<feature type="chain" id="PRO_5036233349" evidence="4">
    <location>
        <begin position="20"/>
        <end position="126"/>
    </location>
</feature>
<dbReference type="Proteomes" id="UP000663844">
    <property type="component" value="Unassembled WGS sequence"/>
</dbReference>
<protein>
    <submittedName>
        <fullName evidence="8">Uncharacterized protein</fullName>
    </submittedName>
</protein>
<evidence type="ECO:0000313" key="6">
    <source>
        <dbReference type="EMBL" id="CAF1419266.1"/>
    </source>
</evidence>
<evidence type="ECO:0000313" key="8">
    <source>
        <dbReference type="EMBL" id="CAF3539528.1"/>
    </source>
</evidence>
<dbReference type="AlphaFoldDB" id="A0A818J7F5"/>
<dbReference type="Proteomes" id="UP000663881">
    <property type="component" value="Unassembled WGS sequence"/>
</dbReference>
<proteinExistence type="predicted"/>
<evidence type="ECO:0000256" key="2">
    <source>
        <dbReference type="ARBA" id="ARBA00022525"/>
    </source>
</evidence>
<keyword evidence="4" id="KW-0732">Signal</keyword>
<dbReference type="GO" id="GO:0008200">
    <property type="term" value="F:ion channel inhibitor activity"/>
    <property type="evidence" value="ECO:0007669"/>
    <property type="project" value="InterPro"/>
</dbReference>
<evidence type="ECO:0000256" key="3">
    <source>
        <dbReference type="ARBA" id="ARBA00023157"/>
    </source>
</evidence>
<name>A0A818J7F5_9BILA</name>
<dbReference type="InterPro" id="IPR011696">
    <property type="entry name" value="Huwentoxin-1"/>
</dbReference>
<evidence type="ECO:0000313" key="10">
    <source>
        <dbReference type="EMBL" id="CAF4046393.1"/>
    </source>
</evidence>
<organism evidence="8 11">
    <name type="scientific">Adineta steineri</name>
    <dbReference type="NCBI Taxonomy" id="433720"/>
    <lineage>
        <taxon>Eukaryota</taxon>
        <taxon>Metazoa</taxon>
        <taxon>Spiralia</taxon>
        <taxon>Gnathifera</taxon>
        <taxon>Rotifera</taxon>
        <taxon>Eurotatoria</taxon>
        <taxon>Bdelloidea</taxon>
        <taxon>Adinetida</taxon>
        <taxon>Adinetidae</taxon>
        <taxon>Adineta</taxon>
    </lineage>
</organism>
<keyword evidence="2" id="KW-0964">Secreted</keyword>
<evidence type="ECO:0000313" key="11">
    <source>
        <dbReference type="Proteomes" id="UP000663881"/>
    </source>
</evidence>
<dbReference type="GO" id="GO:0005576">
    <property type="term" value="C:extracellular region"/>
    <property type="evidence" value="ECO:0007669"/>
    <property type="project" value="UniProtKB-SubCell"/>
</dbReference>
<comment type="caution">
    <text evidence="8">The sequence shown here is derived from an EMBL/GenBank/DDBJ whole genome shotgun (WGS) entry which is preliminary data.</text>
</comment>
<dbReference type="EMBL" id="CAJNON010000191">
    <property type="protein sequence ID" value="CAF1086199.1"/>
    <property type="molecule type" value="Genomic_DNA"/>
</dbReference>
<dbReference type="Proteomes" id="UP000663860">
    <property type="component" value="Unassembled WGS sequence"/>
</dbReference>
<evidence type="ECO:0000313" key="7">
    <source>
        <dbReference type="EMBL" id="CAF1430192.1"/>
    </source>
</evidence>
<evidence type="ECO:0000256" key="4">
    <source>
        <dbReference type="SAM" id="SignalP"/>
    </source>
</evidence>
<evidence type="ECO:0000313" key="9">
    <source>
        <dbReference type="EMBL" id="CAF3975137.1"/>
    </source>
</evidence>
<reference evidence="8" key="1">
    <citation type="submission" date="2021-02" db="EMBL/GenBank/DDBJ databases">
        <authorList>
            <person name="Nowell W R."/>
        </authorList>
    </citation>
    <scope>NUCLEOTIDE SEQUENCE</scope>
</reference>
<dbReference type="EMBL" id="CAJOBB010003546">
    <property type="protein sequence ID" value="CAF4046393.1"/>
    <property type="molecule type" value="Genomic_DNA"/>
</dbReference>
<feature type="signal peptide" evidence="4">
    <location>
        <begin position="1"/>
        <end position="19"/>
    </location>
</feature>
<dbReference type="Proteomes" id="UP000663891">
    <property type="component" value="Unassembled WGS sequence"/>
</dbReference>
<dbReference type="EMBL" id="CAJNOE010001519">
    <property type="protein sequence ID" value="CAF1430192.1"/>
    <property type="molecule type" value="Genomic_DNA"/>
</dbReference>
<dbReference type="Pfam" id="PF07740">
    <property type="entry name" value="Toxin_12"/>
    <property type="match status" value="1"/>
</dbReference>
<evidence type="ECO:0000256" key="1">
    <source>
        <dbReference type="ARBA" id="ARBA00004613"/>
    </source>
</evidence>
<gene>
    <name evidence="7" type="ORF">IZO911_LOCUS41187</name>
    <name evidence="6" type="ORF">JYZ213_LOCUS38868</name>
    <name evidence="10" type="ORF">KXQ929_LOCUS31244</name>
    <name evidence="8" type="ORF">OKA104_LOCUS3524</name>
    <name evidence="9" type="ORF">OXD698_LOCUS28053</name>
    <name evidence="5" type="ORF">VCS650_LOCUS19297</name>
</gene>
<accession>A0A818J7F5</accession>
<dbReference type="Proteomes" id="UP000663845">
    <property type="component" value="Unassembled WGS sequence"/>
</dbReference>
<dbReference type="EMBL" id="CAJNOG010001193">
    <property type="protein sequence ID" value="CAF1419266.1"/>
    <property type="molecule type" value="Genomic_DNA"/>
</dbReference>
<dbReference type="EMBL" id="CAJOAY010000106">
    <property type="protein sequence ID" value="CAF3539528.1"/>
    <property type="molecule type" value="Genomic_DNA"/>
</dbReference>
<comment type="subcellular location">
    <subcellularLocation>
        <location evidence="1">Secreted</location>
    </subcellularLocation>
</comment>
<evidence type="ECO:0000313" key="5">
    <source>
        <dbReference type="EMBL" id="CAF1086199.1"/>
    </source>
</evidence>
<dbReference type="Proteomes" id="UP000663868">
    <property type="component" value="Unassembled WGS sequence"/>
</dbReference>
<keyword evidence="3" id="KW-1015">Disulfide bond</keyword>
<dbReference type="EMBL" id="CAJOAZ010002974">
    <property type="protein sequence ID" value="CAF3975137.1"/>
    <property type="molecule type" value="Genomic_DNA"/>
</dbReference>
<sequence length="126" mass="13817">MICSVIVLVLVTTSSMARARTLQNMDKFELLDYLLDKRTCVELVGYCSSNSQCCDGLTCYDTAIDAGTASGYYPCGKAVGDTPVGHYDGSVAPDRCTGPDFSACTCMCFQTPKERKRGKYMFERRA</sequence>